<dbReference type="InParanoid" id="L2GJW4"/>
<organism evidence="1 2">
    <name type="scientific">Vittaforma corneae (strain ATCC 50505)</name>
    <name type="common">Microsporidian parasite</name>
    <name type="synonym">Nosema corneum</name>
    <dbReference type="NCBI Taxonomy" id="993615"/>
    <lineage>
        <taxon>Eukaryota</taxon>
        <taxon>Fungi</taxon>
        <taxon>Fungi incertae sedis</taxon>
        <taxon>Microsporidia</taxon>
        <taxon>Nosematidae</taxon>
        <taxon>Vittaforma</taxon>
    </lineage>
</organism>
<evidence type="ECO:0000313" key="1">
    <source>
        <dbReference type="EMBL" id="ELA41163.1"/>
    </source>
</evidence>
<evidence type="ECO:0000313" key="2">
    <source>
        <dbReference type="Proteomes" id="UP000011082"/>
    </source>
</evidence>
<dbReference type="HOGENOM" id="CLU_1866691_0_0_1"/>
<protein>
    <submittedName>
        <fullName evidence="1">Uncharacterized protein</fullName>
    </submittedName>
</protein>
<dbReference type="VEuPathDB" id="MicrosporidiaDB:VICG_01762"/>
<name>L2GJW4_VITCO</name>
<dbReference type="GeneID" id="19882472"/>
<gene>
    <name evidence="1" type="ORF">VICG_01762</name>
</gene>
<dbReference type="RefSeq" id="XP_007605207.1">
    <property type="nucleotide sequence ID" value="XM_007605145.1"/>
</dbReference>
<reference evidence="2" key="1">
    <citation type="submission" date="2011-05" db="EMBL/GenBank/DDBJ databases">
        <title>The genome sequence of Vittaforma corneae strain ATCC 50505.</title>
        <authorList>
            <consortium name="The Broad Institute Genome Sequencing Platform"/>
            <person name="Cuomo C."/>
            <person name="Didier E."/>
            <person name="Bowers L."/>
            <person name="Young S.K."/>
            <person name="Zeng Q."/>
            <person name="Gargeya S."/>
            <person name="Fitzgerald M."/>
            <person name="Haas B."/>
            <person name="Abouelleil A."/>
            <person name="Alvarado L."/>
            <person name="Arachchi H.M."/>
            <person name="Berlin A."/>
            <person name="Chapman S.B."/>
            <person name="Gearin G."/>
            <person name="Goldberg J."/>
            <person name="Griggs A."/>
            <person name="Gujja S."/>
            <person name="Hansen M."/>
            <person name="Heiman D."/>
            <person name="Howarth C."/>
            <person name="Larimer J."/>
            <person name="Lui A."/>
            <person name="MacDonald P.J.P."/>
            <person name="McCowen C."/>
            <person name="Montmayeur A."/>
            <person name="Murphy C."/>
            <person name="Neiman D."/>
            <person name="Pearson M."/>
            <person name="Priest M."/>
            <person name="Roberts A."/>
            <person name="Saif S."/>
            <person name="Shea T."/>
            <person name="Sisk P."/>
            <person name="Stolte C."/>
            <person name="Sykes S."/>
            <person name="Wortman J."/>
            <person name="Nusbaum C."/>
            <person name="Birren B."/>
        </authorList>
    </citation>
    <scope>NUCLEOTIDE SEQUENCE [LARGE SCALE GENOMIC DNA]</scope>
    <source>
        <strain evidence="2">ATCC 50505</strain>
    </source>
</reference>
<sequence length="137" mass="15664">MKTEMKSQAKEYEGAEENYFNLGIEKNLNPNVKAGVFEMLNSIKRVPKPESSEKDMDLNSIREFEEYIDLKNFNIDFKTNEFKEKHAEQHTFQDSKNVDRLDRVDHGDAALVIASIKKAESAGIVDDDSFESVLNGD</sequence>
<accession>L2GJW4</accession>
<dbReference type="Proteomes" id="UP000011082">
    <property type="component" value="Unassembled WGS sequence"/>
</dbReference>
<keyword evidence="2" id="KW-1185">Reference proteome</keyword>
<dbReference type="EMBL" id="JH370148">
    <property type="protein sequence ID" value="ELA41163.1"/>
    <property type="molecule type" value="Genomic_DNA"/>
</dbReference>
<dbReference type="AlphaFoldDB" id="L2GJW4"/>
<proteinExistence type="predicted"/>